<evidence type="ECO:0000259" key="3">
    <source>
        <dbReference type="Pfam" id="PF24626"/>
    </source>
</evidence>
<accession>A0A392RQ65</accession>
<dbReference type="Proteomes" id="UP000265520">
    <property type="component" value="Unassembled WGS sequence"/>
</dbReference>
<feature type="domain" description="Chromo" evidence="2">
    <location>
        <begin position="52"/>
        <end position="92"/>
    </location>
</feature>
<proteinExistence type="predicted"/>
<feature type="non-terminal residue" evidence="4">
    <location>
        <position position="1"/>
    </location>
</feature>
<dbReference type="Pfam" id="PF24626">
    <property type="entry name" value="SH3_Tf2-1"/>
    <property type="match status" value="1"/>
</dbReference>
<feature type="domain" description="Tf2-1-like SH3-like" evidence="3">
    <location>
        <begin position="1"/>
        <end position="26"/>
    </location>
</feature>
<evidence type="ECO:0000259" key="2">
    <source>
        <dbReference type="Pfam" id="PF00385"/>
    </source>
</evidence>
<dbReference type="InterPro" id="IPR056924">
    <property type="entry name" value="SH3_Tf2-1"/>
</dbReference>
<keyword evidence="5" id="KW-1185">Reference proteome</keyword>
<dbReference type="InterPro" id="IPR016197">
    <property type="entry name" value="Chromo-like_dom_sf"/>
</dbReference>
<dbReference type="AlphaFoldDB" id="A0A392RQ65"/>
<dbReference type="EMBL" id="LXQA010253467">
    <property type="protein sequence ID" value="MCI38234.1"/>
    <property type="molecule type" value="Genomic_DNA"/>
</dbReference>
<comment type="caution">
    <text evidence="4">The sequence shown here is derived from an EMBL/GenBank/DDBJ whole genome shotgun (WGS) entry which is preliminary data.</text>
</comment>
<dbReference type="InterPro" id="IPR023780">
    <property type="entry name" value="Chromo_domain"/>
</dbReference>
<name>A0A392RQ65_9FABA</name>
<organism evidence="4 5">
    <name type="scientific">Trifolium medium</name>
    <dbReference type="NCBI Taxonomy" id="97028"/>
    <lineage>
        <taxon>Eukaryota</taxon>
        <taxon>Viridiplantae</taxon>
        <taxon>Streptophyta</taxon>
        <taxon>Embryophyta</taxon>
        <taxon>Tracheophyta</taxon>
        <taxon>Spermatophyta</taxon>
        <taxon>Magnoliopsida</taxon>
        <taxon>eudicotyledons</taxon>
        <taxon>Gunneridae</taxon>
        <taxon>Pentapetalae</taxon>
        <taxon>rosids</taxon>
        <taxon>fabids</taxon>
        <taxon>Fabales</taxon>
        <taxon>Fabaceae</taxon>
        <taxon>Papilionoideae</taxon>
        <taxon>50 kb inversion clade</taxon>
        <taxon>NPAAA clade</taxon>
        <taxon>Hologalegina</taxon>
        <taxon>IRL clade</taxon>
        <taxon>Trifolieae</taxon>
        <taxon>Trifolium</taxon>
    </lineage>
</organism>
<evidence type="ECO:0000313" key="4">
    <source>
        <dbReference type="EMBL" id="MCI38234.1"/>
    </source>
</evidence>
<evidence type="ECO:0000313" key="5">
    <source>
        <dbReference type="Proteomes" id="UP000265520"/>
    </source>
</evidence>
<evidence type="ECO:0000256" key="1">
    <source>
        <dbReference type="SAM" id="MobiDB-lite"/>
    </source>
</evidence>
<protein>
    <submittedName>
        <fullName evidence="4">Uncharacterized protein</fullName>
    </submittedName>
</protein>
<feature type="region of interest" description="Disordered" evidence="1">
    <location>
        <begin position="100"/>
        <end position="126"/>
    </location>
</feature>
<sequence>KVAYELDLPAASRVHPVFHVSLLKLCVGEPTTQVTPIEDPSNDPPIIPMPVAITNRRLAADGKEEFLIEWKDLPLSEATWMDKNAFQKQFPNLNLEDKILFDDSGNDTQQNRGLNSNNSNNENDAG</sequence>
<dbReference type="Pfam" id="PF00385">
    <property type="entry name" value="Chromo"/>
    <property type="match status" value="1"/>
</dbReference>
<dbReference type="SUPFAM" id="SSF54160">
    <property type="entry name" value="Chromo domain-like"/>
    <property type="match status" value="1"/>
</dbReference>
<reference evidence="4 5" key="1">
    <citation type="journal article" date="2018" name="Front. Plant Sci.">
        <title>Red Clover (Trifolium pratense) and Zigzag Clover (T. medium) - A Picture of Genomic Similarities and Differences.</title>
        <authorList>
            <person name="Dluhosova J."/>
            <person name="Istvanek J."/>
            <person name="Nedelnik J."/>
            <person name="Repkova J."/>
        </authorList>
    </citation>
    <scope>NUCLEOTIDE SEQUENCE [LARGE SCALE GENOMIC DNA]</scope>
    <source>
        <strain evidence="5">cv. 10/8</strain>
        <tissue evidence="4">Leaf</tissue>
    </source>
</reference>
<dbReference type="Gene3D" id="2.40.50.40">
    <property type="match status" value="1"/>
</dbReference>
<feature type="compositionally biased region" description="Low complexity" evidence="1">
    <location>
        <begin position="115"/>
        <end position="126"/>
    </location>
</feature>
<feature type="non-terminal residue" evidence="4">
    <location>
        <position position="126"/>
    </location>
</feature>